<keyword evidence="2" id="KW-0521">NADP</keyword>
<protein>
    <recommendedName>
        <fullName evidence="5">NmrA-like domain-containing protein</fullName>
    </recommendedName>
</protein>
<dbReference type="OrthoDB" id="10000533at2759"/>
<sequence length="572" mass="63753">MVKVAVAGASGNLALQVAKKLSESGKHEIIGLIRKDPASASLPAVPGLKWTQANYQDKSDLVKILTGVHTVLSFIVDPVTDPNGEIQKRLIDASIEAGVKRYAPSEWALGQNLEEVVEFMPFYRDKLAVREYLQKINKTEKVIEYSLFQSGFFTHFLGAPLINIKEARAVIIEGSENSEITWTTTEDIAEVVAHAVEYDGEWPTVGGISGQKTTVSEFLRLAEKAAGRPLDIHKVKEEDLKSGKLDESCFERIPFPGLSEEEIVQFSKVVAIAMLISMARGTWAVSDEWNQIFPNWKPTGVEEYMQKVFELSGLMAWLGLWATGTQAQARREKDLVRQPEGNNLLWEIGKYYTAEMCEIYMETKDGGNCQAQVTCKKGGTIKCPYFPNINGAANCFPGGRTTCNDPRIGEFTIIWTKKDGTEGQGLTDPVIEIKNMPNKLINVSPLAHEHYDAEWCSGTPHRTNCDPGPFVCRWLLQPTTGFLYYDNVRLKRWSCGVPRDGKTWPKGMSWDKLAPGSGWEPAKGFQGPGKTPWLGIYQPGRCEKDIYCKHWRDNNGKSKVPTPNYPTAAPQP</sequence>
<dbReference type="AlphaFoldDB" id="A0A9P6I8U4"/>
<organism evidence="6 7">
    <name type="scientific">Colletotrichum karsti</name>
    <dbReference type="NCBI Taxonomy" id="1095194"/>
    <lineage>
        <taxon>Eukaryota</taxon>
        <taxon>Fungi</taxon>
        <taxon>Dikarya</taxon>
        <taxon>Ascomycota</taxon>
        <taxon>Pezizomycotina</taxon>
        <taxon>Sordariomycetes</taxon>
        <taxon>Hypocreomycetidae</taxon>
        <taxon>Glomerellales</taxon>
        <taxon>Glomerellaceae</taxon>
        <taxon>Colletotrichum</taxon>
        <taxon>Colletotrichum boninense species complex</taxon>
    </lineage>
</organism>
<dbReference type="GeneID" id="62160236"/>
<evidence type="ECO:0000313" key="7">
    <source>
        <dbReference type="Proteomes" id="UP000781932"/>
    </source>
</evidence>
<keyword evidence="7" id="KW-1185">Reference proteome</keyword>
<dbReference type="Proteomes" id="UP000781932">
    <property type="component" value="Unassembled WGS sequence"/>
</dbReference>
<dbReference type="RefSeq" id="XP_038747328.1">
    <property type="nucleotide sequence ID" value="XM_038887162.1"/>
</dbReference>
<evidence type="ECO:0000256" key="2">
    <source>
        <dbReference type="ARBA" id="ARBA00022857"/>
    </source>
</evidence>
<reference evidence="6" key="2">
    <citation type="submission" date="2020-11" db="EMBL/GenBank/DDBJ databases">
        <title>Whole genome sequencing of Colletotrichum sp.</title>
        <authorList>
            <person name="Li H."/>
        </authorList>
    </citation>
    <scope>NUCLEOTIDE SEQUENCE</scope>
    <source>
        <strain evidence="6">CkLH20</strain>
    </source>
</reference>
<name>A0A9P6I8U4_9PEZI</name>
<dbReference type="PANTHER" id="PTHR47706">
    <property type="entry name" value="NMRA-LIKE FAMILY PROTEIN"/>
    <property type="match status" value="1"/>
</dbReference>
<evidence type="ECO:0000256" key="4">
    <source>
        <dbReference type="SAM" id="MobiDB-lite"/>
    </source>
</evidence>
<comment type="caution">
    <text evidence="6">The sequence shown here is derived from an EMBL/GenBank/DDBJ whole genome shotgun (WGS) entry which is preliminary data.</text>
</comment>
<reference evidence="6" key="1">
    <citation type="submission" date="2020-03" db="EMBL/GenBank/DDBJ databases">
        <authorList>
            <person name="He L."/>
        </authorList>
    </citation>
    <scope>NUCLEOTIDE SEQUENCE</scope>
    <source>
        <strain evidence="6">CkLH20</strain>
    </source>
</reference>
<evidence type="ECO:0000313" key="6">
    <source>
        <dbReference type="EMBL" id="KAF9877867.1"/>
    </source>
</evidence>
<comment type="similarity">
    <text evidence="1">Belongs to the NmrA-type oxidoreductase family. Isoflavone reductase subfamily.</text>
</comment>
<dbReference type="InterPro" id="IPR008030">
    <property type="entry name" value="NmrA-like"/>
</dbReference>
<evidence type="ECO:0000256" key="3">
    <source>
        <dbReference type="ARBA" id="ARBA00023002"/>
    </source>
</evidence>
<dbReference type="InterPro" id="IPR036291">
    <property type="entry name" value="NAD(P)-bd_dom_sf"/>
</dbReference>
<feature type="domain" description="NmrA-like" evidence="5">
    <location>
        <begin position="3"/>
        <end position="305"/>
    </location>
</feature>
<dbReference type="PANTHER" id="PTHR47706:SF4">
    <property type="entry name" value="NMRA-LIKE DOMAIN-CONTAINING PROTEIN"/>
    <property type="match status" value="1"/>
</dbReference>
<feature type="region of interest" description="Disordered" evidence="4">
    <location>
        <begin position="553"/>
        <end position="572"/>
    </location>
</feature>
<accession>A0A9P6I8U4</accession>
<proteinExistence type="inferred from homology"/>
<dbReference type="Gene3D" id="3.90.25.10">
    <property type="entry name" value="UDP-galactose 4-epimerase, domain 1"/>
    <property type="match status" value="1"/>
</dbReference>
<evidence type="ECO:0000259" key="5">
    <source>
        <dbReference type="Pfam" id="PF05368"/>
    </source>
</evidence>
<dbReference type="Gene3D" id="3.40.50.720">
    <property type="entry name" value="NAD(P)-binding Rossmann-like Domain"/>
    <property type="match status" value="1"/>
</dbReference>
<keyword evidence="3" id="KW-0560">Oxidoreductase</keyword>
<dbReference type="SUPFAM" id="SSF51735">
    <property type="entry name" value="NAD(P)-binding Rossmann-fold domains"/>
    <property type="match status" value="1"/>
</dbReference>
<evidence type="ECO:0000256" key="1">
    <source>
        <dbReference type="ARBA" id="ARBA00005725"/>
    </source>
</evidence>
<dbReference type="InterPro" id="IPR051609">
    <property type="entry name" value="NmrA/Isoflavone_reductase-like"/>
</dbReference>
<dbReference type="GO" id="GO:0016491">
    <property type="term" value="F:oxidoreductase activity"/>
    <property type="evidence" value="ECO:0007669"/>
    <property type="project" value="UniProtKB-KW"/>
</dbReference>
<gene>
    <name evidence="6" type="ORF">CkaCkLH20_04443</name>
</gene>
<dbReference type="Pfam" id="PF05368">
    <property type="entry name" value="NmrA"/>
    <property type="match status" value="1"/>
</dbReference>
<dbReference type="EMBL" id="JAATWM020000012">
    <property type="protein sequence ID" value="KAF9877867.1"/>
    <property type="molecule type" value="Genomic_DNA"/>
</dbReference>